<evidence type="ECO:0000313" key="1">
    <source>
        <dbReference type="EMBL" id="MTG97322.1"/>
    </source>
</evidence>
<dbReference type="RefSeq" id="WP_155091370.1">
    <property type="nucleotide sequence ID" value="NZ_CP102754.1"/>
</dbReference>
<organism evidence="1 2">
    <name type="scientific">Myroides albus</name>
    <dbReference type="NCBI Taxonomy" id="2562892"/>
    <lineage>
        <taxon>Bacteria</taxon>
        <taxon>Pseudomonadati</taxon>
        <taxon>Bacteroidota</taxon>
        <taxon>Flavobacteriia</taxon>
        <taxon>Flavobacteriales</taxon>
        <taxon>Flavobacteriaceae</taxon>
        <taxon>Myroides</taxon>
    </lineage>
</organism>
<keyword evidence="2" id="KW-1185">Reference proteome</keyword>
<accession>A0A6I3LMC6</accession>
<sequence>MKFIFFLSSFILLISCSKQPNKLEGETKLSYYYWKTTFELDSIEKQSIQELNVTKLYMRYFDVAMQNDVAIPISPILFKEKVSEGISIVPVVYIKNEVMLRNNINLQALAQKIVHFIKQVNERNALSITEVQLDCDWSLQSRENFFTLIEEIKRIEQWKVSSTIRLHQIKYAEKTGIPNVDHGVLMYYNMGSIAADSLNSIYDRNIANKYIAYIKGYPLRLNYALPIYSWLIQSRKGKVVRMISRIRLEDVSANDAFKLVNAKQFEVVKTGDYFGQFFRQGDLIKIESITSEQLLEMKKDLLKVSNACPNEIILYDLNSKNINSYEKEVFKELITCK</sequence>
<protein>
    <recommendedName>
        <fullName evidence="3">Lipoprotein</fullName>
    </recommendedName>
</protein>
<dbReference type="AlphaFoldDB" id="A0A6I3LMC6"/>
<evidence type="ECO:0008006" key="3">
    <source>
        <dbReference type="Google" id="ProtNLM"/>
    </source>
</evidence>
<reference evidence="1 2" key="1">
    <citation type="submission" date="2019-11" db="EMBL/GenBank/DDBJ databases">
        <title>Genome of Strain BIT-d1.</title>
        <authorList>
            <person name="Yang Y."/>
        </authorList>
    </citation>
    <scope>NUCLEOTIDE SEQUENCE [LARGE SCALE GENOMIC DNA]</scope>
    <source>
        <strain evidence="1 2">BIT-d1</strain>
    </source>
</reference>
<gene>
    <name evidence="1" type="ORF">GJV76_04100</name>
</gene>
<dbReference type="PROSITE" id="PS51257">
    <property type="entry name" value="PROKAR_LIPOPROTEIN"/>
    <property type="match status" value="1"/>
</dbReference>
<name>A0A6I3LMC6_9FLAO</name>
<dbReference type="OrthoDB" id="634553at2"/>
<dbReference type="EMBL" id="WMJX01000005">
    <property type="protein sequence ID" value="MTG97322.1"/>
    <property type="molecule type" value="Genomic_DNA"/>
</dbReference>
<evidence type="ECO:0000313" key="2">
    <source>
        <dbReference type="Proteomes" id="UP000438760"/>
    </source>
</evidence>
<proteinExistence type="predicted"/>
<comment type="caution">
    <text evidence="1">The sequence shown here is derived from an EMBL/GenBank/DDBJ whole genome shotgun (WGS) entry which is preliminary data.</text>
</comment>
<dbReference type="Proteomes" id="UP000438760">
    <property type="component" value="Unassembled WGS sequence"/>
</dbReference>